<evidence type="ECO:0000256" key="1">
    <source>
        <dbReference type="SAM" id="MobiDB-lite"/>
    </source>
</evidence>
<dbReference type="eggNOG" id="ENOG502S43X">
    <property type="taxonomic scope" value="Eukaryota"/>
</dbReference>
<sequence>MQAAGVPIPYQLHQRNLPGLKSRRSFAGICSRRINRVATLAAKPDDEDYVSYEGEQSVFPAEAGEEVGTSVEGFGKEVKPKPSPPKEVKAVKQPDRDYVDYKEKKTVFPGEACDELGGDFCESEYQEGVFPDKVASKK</sequence>
<dbReference type="KEGG" id="smo:SELMODRAFT_444139"/>
<accession>D8S797</accession>
<protein>
    <recommendedName>
        <fullName evidence="4">Light-regulated protein</fullName>
    </recommendedName>
</protein>
<proteinExistence type="predicted"/>
<dbReference type="GO" id="GO:0009507">
    <property type="term" value="C:chloroplast"/>
    <property type="evidence" value="ECO:0007669"/>
    <property type="project" value="InterPro"/>
</dbReference>
<dbReference type="OMA" id="EFCERPY"/>
<dbReference type="EMBL" id="GL377605">
    <property type="protein sequence ID" value="EFJ19718.1"/>
    <property type="molecule type" value="Genomic_DNA"/>
</dbReference>
<evidence type="ECO:0000313" key="2">
    <source>
        <dbReference type="EMBL" id="EFJ19718.1"/>
    </source>
</evidence>
<dbReference type="PANTHER" id="PTHR36762">
    <property type="entry name" value="LIGHT-REGULATED PROTEIN 1, CHLOROPLASTIC"/>
    <property type="match status" value="1"/>
</dbReference>
<dbReference type="AlphaFoldDB" id="D8S797"/>
<dbReference type="InterPro" id="IPR009856">
    <property type="entry name" value="Lir1"/>
</dbReference>
<dbReference type="Gramene" id="EFJ19718">
    <property type="protein sequence ID" value="EFJ19718"/>
    <property type="gene ID" value="SELMODRAFT_444139"/>
</dbReference>
<dbReference type="Pfam" id="PF07207">
    <property type="entry name" value="Lir1"/>
    <property type="match status" value="1"/>
</dbReference>
<dbReference type="Proteomes" id="UP000001514">
    <property type="component" value="Unassembled WGS sequence"/>
</dbReference>
<evidence type="ECO:0000313" key="3">
    <source>
        <dbReference type="Proteomes" id="UP000001514"/>
    </source>
</evidence>
<dbReference type="InParanoid" id="D8S797"/>
<dbReference type="HOGENOM" id="CLU_154099_0_0_1"/>
<dbReference type="PANTHER" id="PTHR36762:SF2">
    <property type="entry name" value="LIGHT-REGULATED PROTEIN 1, CHLOROPLASTIC"/>
    <property type="match status" value="1"/>
</dbReference>
<evidence type="ECO:0008006" key="4">
    <source>
        <dbReference type="Google" id="ProtNLM"/>
    </source>
</evidence>
<feature type="region of interest" description="Disordered" evidence="1">
    <location>
        <begin position="73"/>
        <end position="94"/>
    </location>
</feature>
<name>D8S797_SELML</name>
<keyword evidence="3" id="KW-1185">Reference proteome</keyword>
<organism evidence="3">
    <name type="scientific">Selaginella moellendorffii</name>
    <name type="common">Spikemoss</name>
    <dbReference type="NCBI Taxonomy" id="88036"/>
    <lineage>
        <taxon>Eukaryota</taxon>
        <taxon>Viridiplantae</taxon>
        <taxon>Streptophyta</taxon>
        <taxon>Embryophyta</taxon>
        <taxon>Tracheophyta</taxon>
        <taxon>Lycopodiopsida</taxon>
        <taxon>Selaginellales</taxon>
        <taxon>Selaginellaceae</taxon>
        <taxon>Selaginella</taxon>
    </lineage>
</organism>
<gene>
    <name evidence="2" type="ORF">SELMODRAFT_444139</name>
</gene>
<reference evidence="2 3" key="1">
    <citation type="journal article" date="2011" name="Science">
        <title>The Selaginella genome identifies genetic changes associated with the evolution of vascular plants.</title>
        <authorList>
            <person name="Banks J.A."/>
            <person name="Nishiyama T."/>
            <person name="Hasebe M."/>
            <person name="Bowman J.L."/>
            <person name="Gribskov M."/>
            <person name="dePamphilis C."/>
            <person name="Albert V.A."/>
            <person name="Aono N."/>
            <person name="Aoyama T."/>
            <person name="Ambrose B.A."/>
            <person name="Ashton N.W."/>
            <person name="Axtell M.J."/>
            <person name="Barker E."/>
            <person name="Barker M.S."/>
            <person name="Bennetzen J.L."/>
            <person name="Bonawitz N.D."/>
            <person name="Chapple C."/>
            <person name="Cheng C."/>
            <person name="Correa L.G."/>
            <person name="Dacre M."/>
            <person name="DeBarry J."/>
            <person name="Dreyer I."/>
            <person name="Elias M."/>
            <person name="Engstrom E.M."/>
            <person name="Estelle M."/>
            <person name="Feng L."/>
            <person name="Finet C."/>
            <person name="Floyd S.K."/>
            <person name="Frommer W.B."/>
            <person name="Fujita T."/>
            <person name="Gramzow L."/>
            <person name="Gutensohn M."/>
            <person name="Harholt J."/>
            <person name="Hattori M."/>
            <person name="Heyl A."/>
            <person name="Hirai T."/>
            <person name="Hiwatashi Y."/>
            <person name="Ishikawa M."/>
            <person name="Iwata M."/>
            <person name="Karol K.G."/>
            <person name="Koehler B."/>
            <person name="Kolukisaoglu U."/>
            <person name="Kubo M."/>
            <person name="Kurata T."/>
            <person name="Lalonde S."/>
            <person name="Li K."/>
            <person name="Li Y."/>
            <person name="Litt A."/>
            <person name="Lyons E."/>
            <person name="Manning G."/>
            <person name="Maruyama T."/>
            <person name="Michael T.P."/>
            <person name="Mikami K."/>
            <person name="Miyazaki S."/>
            <person name="Morinaga S."/>
            <person name="Murata T."/>
            <person name="Mueller-Roeber B."/>
            <person name="Nelson D.R."/>
            <person name="Obara M."/>
            <person name="Oguri Y."/>
            <person name="Olmstead R.G."/>
            <person name="Onodera N."/>
            <person name="Petersen B.L."/>
            <person name="Pils B."/>
            <person name="Prigge M."/>
            <person name="Rensing S.A."/>
            <person name="Riano-Pachon D.M."/>
            <person name="Roberts A.W."/>
            <person name="Sato Y."/>
            <person name="Scheller H.V."/>
            <person name="Schulz B."/>
            <person name="Schulz C."/>
            <person name="Shakirov E.V."/>
            <person name="Shibagaki N."/>
            <person name="Shinohara N."/>
            <person name="Shippen D.E."/>
            <person name="Soerensen I."/>
            <person name="Sotooka R."/>
            <person name="Sugimoto N."/>
            <person name="Sugita M."/>
            <person name="Sumikawa N."/>
            <person name="Tanurdzic M."/>
            <person name="Theissen G."/>
            <person name="Ulvskov P."/>
            <person name="Wakazuki S."/>
            <person name="Weng J.K."/>
            <person name="Willats W.W."/>
            <person name="Wipf D."/>
            <person name="Wolf P.G."/>
            <person name="Yang L."/>
            <person name="Zimmer A.D."/>
            <person name="Zhu Q."/>
            <person name="Mitros T."/>
            <person name="Hellsten U."/>
            <person name="Loque D."/>
            <person name="Otillar R."/>
            <person name="Salamov A."/>
            <person name="Schmutz J."/>
            <person name="Shapiro H."/>
            <person name="Lindquist E."/>
            <person name="Lucas S."/>
            <person name="Rokhsar D."/>
            <person name="Grigoriev I.V."/>
        </authorList>
    </citation>
    <scope>NUCLEOTIDE SEQUENCE [LARGE SCALE GENOMIC DNA]</scope>
</reference>
<dbReference type="OrthoDB" id="2011897at2759"/>
<feature type="compositionally biased region" description="Basic and acidic residues" evidence="1">
    <location>
        <begin position="74"/>
        <end position="94"/>
    </location>
</feature>
<dbReference type="STRING" id="88036.D8S797"/>